<feature type="transmembrane region" description="Helical" evidence="1">
    <location>
        <begin position="12"/>
        <end position="45"/>
    </location>
</feature>
<protein>
    <submittedName>
        <fullName evidence="2">Uncharacterized protein</fullName>
    </submittedName>
</protein>
<dbReference type="AlphaFoldDB" id="X1FCB9"/>
<evidence type="ECO:0000313" key="2">
    <source>
        <dbReference type="EMBL" id="GAH30205.1"/>
    </source>
</evidence>
<evidence type="ECO:0000256" key="1">
    <source>
        <dbReference type="SAM" id="Phobius"/>
    </source>
</evidence>
<proteinExistence type="predicted"/>
<accession>X1FCB9</accession>
<organism evidence="2">
    <name type="scientific">marine sediment metagenome</name>
    <dbReference type="NCBI Taxonomy" id="412755"/>
    <lineage>
        <taxon>unclassified sequences</taxon>
        <taxon>metagenomes</taxon>
        <taxon>ecological metagenomes</taxon>
    </lineage>
</organism>
<comment type="caution">
    <text evidence="2">The sequence shown here is derived from an EMBL/GenBank/DDBJ whole genome shotgun (WGS) entry which is preliminary data.</text>
</comment>
<sequence>MIHLKIRKIDLYLMIILGLIYFFMVPVRLTGLIFFVGTAVLIYVIYRLQV</sequence>
<keyword evidence="1" id="KW-0812">Transmembrane</keyword>
<gene>
    <name evidence="2" type="ORF">S01H4_65961</name>
</gene>
<keyword evidence="1" id="KW-0472">Membrane</keyword>
<keyword evidence="1" id="KW-1133">Transmembrane helix</keyword>
<name>X1FCB9_9ZZZZ</name>
<dbReference type="EMBL" id="BART01040594">
    <property type="protein sequence ID" value="GAH30205.1"/>
    <property type="molecule type" value="Genomic_DNA"/>
</dbReference>
<reference evidence="2" key="1">
    <citation type="journal article" date="2014" name="Front. Microbiol.">
        <title>High frequency of phylogenetically diverse reductive dehalogenase-homologous genes in deep subseafloor sedimentary metagenomes.</title>
        <authorList>
            <person name="Kawai M."/>
            <person name="Futagami T."/>
            <person name="Toyoda A."/>
            <person name="Takaki Y."/>
            <person name="Nishi S."/>
            <person name="Hori S."/>
            <person name="Arai W."/>
            <person name="Tsubouchi T."/>
            <person name="Morono Y."/>
            <person name="Uchiyama I."/>
            <person name="Ito T."/>
            <person name="Fujiyama A."/>
            <person name="Inagaki F."/>
            <person name="Takami H."/>
        </authorList>
    </citation>
    <scope>NUCLEOTIDE SEQUENCE</scope>
    <source>
        <strain evidence="2">Expedition CK06-06</strain>
    </source>
</reference>